<accession>A0A833VJB4</accession>
<keyword evidence="3" id="KW-0963">Cytoplasm</keyword>
<evidence type="ECO:0000256" key="7">
    <source>
        <dbReference type="ARBA" id="ARBA00023054"/>
    </source>
</evidence>
<comment type="caution">
    <text evidence="11">The sequence shown here is derived from an EMBL/GenBank/DDBJ whole genome shotgun (WGS) entry which is preliminary data.</text>
</comment>
<dbReference type="GO" id="GO:0005829">
    <property type="term" value="C:cytosol"/>
    <property type="evidence" value="ECO:0007669"/>
    <property type="project" value="TreeGrafter"/>
</dbReference>
<protein>
    <submittedName>
        <fullName evidence="11">HAUS augmin-like complex subunit 1</fullName>
    </submittedName>
</protein>
<dbReference type="GO" id="GO:0005819">
    <property type="term" value="C:spindle"/>
    <property type="evidence" value="ECO:0007669"/>
    <property type="project" value="UniProtKB-SubCell"/>
</dbReference>
<keyword evidence="9" id="KW-0131">Cell cycle</keyword>
<dbReference type="PANTHER" id="PTHR31570">
    <property type="entry name" value="HAUS AUGMIN-LIKE COMPLEX SUBUNIT 1"/>
    <property type="match status" value="1"/>
</dbReference>
<keyword evidence="12" id="KW-1185">Reference proteome</keyword>
<gene>
    <name evidence="11" type="ORF">FCM35_KLT08864</name>
</gene>
<dbReference type="EMBL" id="SWLB01000019">
    <property type="protein sequence ID" value="KAF3325784.1"/>
    <property type="molecule type" value="Genomic_DNA"/>
</dbReference>
<keyword evidence="7 10" id="KW-0175">Coiled coil</keyword>
<reference evidence="11" key="1">
    <citation type="submission" date="2020-01" db="EMBL/GenBank/DDBJ databases">
        <title>Genome sequence of Kobresia littledalei, the first chromosome-level genome in the family Cyperaceae.</title>
        <authorList>
            <person name="Qu G."/>
        </authorList>
    </citation>
    <scope>NUCLEOTIDE SEQUENCE</scope>
    <source>
        <strain evidence="11">C.B.Clarke</strain>
        <tissue evidence="11">Leaf</tissue>
    </source>
</reference>
<evidence type="ECO:0000256" key="9">
    <source>
        <dbReference type="ARBA" id="ARBA00023306"/>
    </source>
</evidence>
<evidence type="ECO:0000256" key="5">
    <source>
        <dbReference type="ARBA" id="ARBA00022701"/>
    </source>
</evidence>
<comment type="subcellular location">
    <subcellularLocation>
        <location evidence="1">Cytoplasm</location>
        <location evidence="1">Cytoskeleton</location>
        <location evidence="1">Spindle</location>
    </subcellularLocation>
</comment>
<dbReference type="GO" id="GO:0051301">
    <property type="term" value="P:cell division"/>
    <property type="evidence" value="ECO:0007669"/>
    <property type="project" value="UniProtKB-KW"/>
</dbReference>
<proteinExistence type="inferred from homology"/>
<dbReference type="GO" id="GO:0005874">
    <property type="term" value="C:microtubule"/>
    <property type="evidence" value="ECO:0007669"/>
    <property type="project" value="UniProtKB-KW"/>
</dbReference>
<dbReference type="PANTHER" id="PTHR31570:SF1">
    <property type="entry name" value="HAUS AUGMIN-LIKE COMPLEX SUBUNIT 1"/>
    <property type="match status" value="1"/>
</dbReference>
<evidence type="ECO:0000256" key="4">
    <source>
        <dbReference type="ARBA" id="ARBA00022618"/>
    </source>
</evidence>
<dbReference type="InterPro" id="IPR026243">
    <property type="entry name" value="HAUS1"/>
</dbReference>
<dbReference type="GO" id="GO:0051225">
    <property type="term" value="P:spindle assembly"/>
    <property type="evidence" value="ECO:0007669"/>
    <property type="project" value="InterPro"/>
</dbReference>
<evidence type="ECO:0000256" key="10">
    <source>
        <dbReference type="SAM" id="Coils"/>
    </source>
</evidence>
<name>A0A833VJB4_9POAL</name>
<evidence type="ECO:0000256" key="1">
    <source>
        <dbReference type="ARBA" id="ARBA00004186"/>
    </source>
</evidence>
<dbReference type="GO" id="GO:0070652">
    <property type="term" value="C:HAUS complex"/>
    <property type="evidence" value="ECO:0007669"/>
    <property type="project" value="InterPro"/>
</dbReference>
<evidence type="ECO:0000313" key="11">
    <source>
        <dbReference type="EMBL" id="KAF3325784.1"/>
    </source>
</evidence>
<evidence type="ECO:0000313" key="12">
    <source>
        <dbReference type="Proteomes" id="UP000623129"/>
    </source>
</evidence>
<keyword evidence="6" id="KW-0498">Mitosis</keyword>
<feature type="coiled-coil region" evidence="10">
    <location>
        <begin position="195"/>
        <end position="253"/>
    </location>
</feature>
<evidence type="ECO:0000256" key="6">
    <source>
        <dbReference type="ARBA" id="ARBA00022776"/>
    </source>
</evidence>
<keyword evidence="8" id="KW-0206">Cytoskeleton</keyword>
<dbReference type="Proteomes" id="UP000623129">
    <property type="component" value="Unassembled WGS sequence"/>
</dbReference>
<comment type="similarity">
    <text evidence="2">Belongs to the HAUS1 family.</text>
</comment>
<dbReference type="AlphaFoldDB" id="A0A833VJB4"/>
<evidence type="ECO:0000256" key="8">
    <source>
        <dbReference type="ARBA" id="ARBA00023212"/>
    </source>
</evidence>
<keyword evidence="4" id="KW-0132">Cell division</keyword>
<dbReference type="OrthoDB" id="5372507at2759"/>
<evidence type="ECO:0000256" key="3">
    <source>
        <dbReference type="ARBA" id="ARBA00022490"/>
    </source>
</evidence>
<evidence type="ECO:0000256" key="2">
    <source>
        <dbReference type="ARBA" id="ARBA00005479"/>
    </source>
</evidence>
<organism evidence="11 12">
    <name type="scientific">Carex littledalei</name>
    <dbReference type="NCBI Taxonomy" id="544730"/>
    <lineage>
        <taxon>Eukaryota</taxon>
        <taxon>Viridiplantae</taxon>
        <taxon>Streptophyta</taxon>
        <taxon>Embryophyta</taxon>
        <taxon>Tracheophyta</taxon>
        <taxon>Spermatophyta</taxon>
        <taxon>Magnoliopsida</taxon>
        <taxon>Liliopsida</taxon>
        <taxon>Poales</taxon>
        <taxon>Cyperaceae</taxon>
        <taxon>Cyperoideae</taxon>
        <taxon>Cariceae</taxon>
        <taxon>Carex</taxon>
        <taxon>Carex subgen. Euthyceras</taxon>
    </lineage>
</organism>
<sequence>MHQKVSPFSLHFGWQFFSLSLILYRRFKMESMETLMASLDSHSSSSSAASDAARLADVQSWLSSLFDQANRQVPDLTLTPTSIKLLHSLASLSQSRSRASAIVAPDLRQKASEYRAEAARIREILSSAGLGREHLSPSAMASAQAVAEVANLLGIRDTETSSFIVANADLVLRKTEVAEKRINVQRESKMLLEYTRKAIAKLTELKKLLSKFENEAALHEEQMYRWQKNLAMLDEKERQYNSQLANYKALLNRAGYTSDINHGVLMQMAEDKKDYEKKTKPIVDTLRSYQDLPPDKTLAALAIEDKKRQYAAAEKYLEDVLGLCLNAPPL</sequence>
<dbReference type="PRINTS" id="PR02087">
    <property type="entry name" value="HAUSAUGMINL1"/>
</dbReference>
<dbReference type="Pfam" id="PF25762">
    <property type="entry name" value="HAUS1"/>
    <property type="match status" value="1"/>
</dbReference>
<keyword evidence="5" id="KW-0493">Microtubule</keyword>